<dbReference type="InterPro" id="IPR014746">
    <property type="entry name" value="Gln_synth/guanido_kin_cat_dom"/>
</dbReference>
<dbReference type="GO" id="GO:0005524">
    <property type="term" value="F:ATP binding"/>
    <property type="evidence" value="ECO:0007669"/>
    <property type="project" value="UniProtKB-UniRule"/>
</dbReference>
<dbReference type="InterPro" id="IPR006336">
    <property type="entry name" value="GCS2"/>
</dbReference>
<evidence type="ECO:0000256" key="2">
    <source>
        <dbReference type="ARBA" id="ARBA00010253"/>
    </source>
</evidence>
<dbReference type="EC" id="6.3.2.2" evidence="10"/>
<keyword evidence="9" id="KW-1015">Disulfide bond</keyword>
<dbReference type="GO" id="GO:0006750">
    <property type="term" value="P:glutathione biosynthetic process"/>
    <property type="evidence" value="ECO:0007669"/>
    <property type="project" value="UniProtKB-UniRule"/>
</dbReference>
<dbReference type="HOGENOM" id="CLU_026610_1_0_5"/>
<dbReference type="InterPro" id="IPR035434">
    <property type="entry name" value="GCL_bact_plant"/>
</dbReference>
<dbReference type="InterPro" id="IPR011556">
    <property type="entry name" value="Glut_cys_lig_pln_type"/>
</dbReference>
<comment type="pathway">
    <text evidence="1">Sulfur metabolism; glutathione biosynthesis; glutathione from L-cysteine and L-glutamate: step 1/2.</text>
</comment>
<evidence type="ECO:0000256" key="4">
    <source>
        <dbReference type="ARBA" id="ARBA00022598"/>
    </source>
</evidence>
<dbReference type="EMBL" id="BX572595">
    <property type="protein sequence ID" value="CAE26266.1"/>
    <property type="molecule type" value="Genomic_DNA"/>
</dbReference>
<dbReference type="NCBIfam" id="TIGR01436">
    <property type="entry name" value="glu_cys_lig_pln"/>
    <property type="match status" value="1"/>
</dbReference>
<dbReference type="STRING" id="258594.RPA0822"/>
<feature type="compositionally biased region" description="Polar residues" evidence="11">
    <location>
        <begin position="1"/>
        <end position="11"/>
    </location>
</feature>
<comment type="similarity">
    <text evidence="10">Belongs to the glutamate--cysteine ligase type 2 family. EgtA subfamily.</text>
</comment>
<dbReference type="Pfam" id="PF04107">
    <property type="entry name" value="GCS2"/>
    <property type="match status" value="1"/>
</dbReference>
<keyword evidence="5" id="KW-0317">Glutathione biosynthesis</keyword>
<dbReference type="PIRSF" id="PIRSF017901">
    <property type="entry name" value="GCL"/>
    <property type="match status" value="1"/>
</dbReference>
<name>Q6NBK6_RHOPA</name>
<comment type="function">
    <text evidence="10">Catalyzes the synthesis of gamma-glutamylcysteine (gamma-GC).</text>
</comment>
<feature type="region of interest" description="Disordered" evidence="11">
    <location>
        <begin position="1"/>
        <end position="22"/>
    </location>
</feature>
<keyword evidence="6 10" id="KW-0547">Nucleotide-binding</keyword>
<keyword evidence="8" id="KW-0809">Transit peptide</keyword>
<accession>Q6NBK6</accession>
<dbReference type="SUPFAM" id="SSF55931">
    <property type="entry name" value="Glutamine synthetase/guanido kinase"/>
    <property type="match status" value="1"/>
</dbReference>
<dbReference type="PANTHER" id="PTHR34378:SF1">
    <property type="entry name" value="GLUTAMATE--CYSTEINE LIGASE, CHLOROPLASTIC"/>
    <property type="match status" value="1"/>
</dbReference>
<evidence type="ECO:0000256" key="3">
    <source>
        <dbReference type="ARBA" id="ARBA00011153"/>
    </source>
</evidence>
<organism evidence="12">
    <name type="scientific">Rhodopseudomonas palustris (strain ATCC BAA-98 / CGA009)</name>
    <dbReference type="NCBI Taxonomy" id="258594"/>
    <lineage>
        <taxon>Bacteria</taxon>
        <taxon>Pseudomonadati</taxon>
        <taxon>Pseudomonadota</taxon>
        <taxon>Alphaproteobacteria</taxon>
        <taxon>Hyphomicrobiales</taxon>
        <taxon>Nitrobacteraceae</taxon>
        <taxon>Rhodopseudomonas</taxon>
    </lineage>
</organism>
<reference evidence="12" key="1">
    <citation type="journal article" date="2004" name="Nat. Biotechnol.">
        <title>Complete genome sequence of the metabolically versatile photosynthetic bacterium Rhodopseudomonas palustris.</title>
        <authorList>
            <person name="Larimer F.W."/>
            <person name="Chain P."/>
            <person name="Hauser L."/>
            <person name="Lamerdin J."/>
            <person name="Malfatti S."/>
            <person name="Do L."/>
            <person name="Land M.L."/>
            <person name="Pelletier D.A."/>
            <person name="Beatty J.T."/>
            <person name="Lang A.S."/>
            <person name="Tabita F.R."/>
            <person name="Gibson J.L."/>
            <person name="Hanson T.E."/>
            <person name="Bobst C."/>
            <person name="Torres J.L."/>
            <person name="Peres C."/>
            <person name="Harrison F.H."/>
            <person name="Gibson J."/>
            <person name="Harwood C.S."/>
        </authorList>
    </citation>
    <scope>NUCLEOTIDE SEQUENCE [LARGE SCALE GENOMIC DNA]</scope>
    <source>
        <strain evidence="12">CGA009</strain>
    </source>
</reference>
<protein>
    <recommendedName>
        <fullName evidence="10">Glutamate--cysteine ligase</fullName>
        <ecNumber evidence="10">6.3.2.2</ecNumber>
    </recommendedName>
</protein>
<keyword evidence="4 10" id="KW-0436">Ligase</keyword>
<dbReference type="eggNOG" id="COG3572">
    <property type="taxonomic scope" value="Bacteria"/>
</dbReference>
<dbReference type="PANTHER" id="PTHR34378">
    <property type="entry name" value="GLUTAMATE--CYSTEINE LIGASE, CHLOROPLASTIC"/>
    <property type="match status" value="1"/>
</dbReference>
<evidence type="ECO:0000256" key="9">
    <source>
        <dbReference type="ARBA" id="ARBA00023157"/>
    </source>
</evidence>
<gene>
    <name evidence="12" type="primary">gshA</name>
    <name evidence="12" type="ordered locus">RPA0822</name>
</gene>
<comment type="catalytic activity">
    <reaction evidence="10">
        <text>L-cysteine + L-glutamate + ATP = gamma-L-glutamyl-L-cysteine + ADP + phosphate + H(+)</text>
        <dbReference type="Rhea" id="RHEA:13285"/>
        <dbReference type="ChEBI" id="CHEBI:15378"/>
        <dbReference type="ChEBI" id="CHEBI:29985"/>
        <dbReference type="ChEBI" id="CHEBI:30616"/>
        <dbReference type="ChEBI" id="CHEBI:35235"/>
        <dbReference type="ChEBI" id="CHEBI:43474"/>
        <dbReference type="ChEBI" id="CHEBI:58173"/>
        <dbReference type="ChEBI" id="CHEBI:456216"/>
        <dbReference type="EC" id="6.3.2.2"/>
    </reaction>
</comment>
<dbReference type="AlphaFoldDB" id="Q6NBK6"/>
<evidence type="ECO:0000256" key="11">
    <source>
        <dbReference type="SAM" id="MobiDB-lite"/>
    </source>
</evidence>
<evidence type="ECO:0000256" key="5">
    <source>
        <dbReference type="ARBA" id="ARBA00022684"/>
    </source>
</evidence>
<evidence type="ECO:0000256" key="1">
    <source>
        <dbReference type="ARBA" id="ARBA00005006"/>
    </source>
</evidence>
<comment type="similarity">
    <text evidence="2">Belongs to the carboxylate-amine ligase family. Glutamate--cysteine ligase type 2 subfamily.</text>
</comment>
<dbReference type="Gene3D" id="3.30.590.20">
    <property type="match status" value="1"/>
</dbReference>
<comment type="subunit">
    <text evidence="3">Homodimer or monomer when oxidized or reduced, respectively.</text>
</comment>
<evidence type="ECO:0000256" key="6">
    <source>
        <dbReference type="ARBA" id="ARBA00022741"/>
    </source>
</evidence>
<keyword evidence="7 10" id="KW-0067">ATP-binding</keyword>
<sequence length="478" mass="53247">MLPAAASTTSRRPIPRASSGLTMARDQLDMTPLNSRDELVAWLEAGVKSPAEFRIGTEHEKTPFTLDGHHPVPYEGARGIGALLEGMQILLGWEPIMEGPHIIGLHDVTGGGAISLEPGGQFELSGAPLETVHQTHAELMAHLAQVREVATPLGIGFLGLGMTPSWSRSEIPVMPKGRYKIMTNYMPKVGRYGLDMMYRTCTVQTNLDFSSEADMVKKLRVSVALQPVATALFANSPFTEGKPNGFLSFRSEIWRDTDNDRSGMLPWAFEDGMGFERWVDYALDVPMYFVKRGDSYIDVAGSSFRDFFDGKNDKLPGERPTLSDWANHLSTIFPEVRLKRYLEMRGADGQPWGRLTALPAFWVGLLYDDTSLDAAWELVKGWSAEERQALRDEVPRLGFKAKIGNRFLFEIAKDCLVLAHAGLRRRGRIDATGLDESRHLAPLDRILDNGHTPAEEMLEKYNGAWRGSVEPAYDEFAF</sequence>
<evidence type="ECO:0000256" key="8">
    <source>
        <dbReference type="ARBA" id="ARBA00022946"/>
    </source>
</evidence>
<evidence type="ECO:0000313" key="12">
    <source>
        <dbReference type="EMBL" id="CAE26266.1"/>
    </source>
</evidence>
<dbReference type="PhylomeDB" id="Q6NBK6"/>
<evidence type="ECO:0000256" key="7">
    <source>
        <dbReference type="ARBA" id="ARBA00022840"/>
    </source>
</evidence>
<dbReference type="GO" id="GO:0004357">
    <property type="term" value="F:glutamate-cysteine ligase activity"/>
    <property type="evidence" value="ECO:0007669"/>
    <property type="project" value="UniProtKB-UniRule"/>
</dbReference>
<evidence type="ECO:0000256" key="10">
    <source>
        <dbReference type="PIRNR" id="PIRNR017901"/>
    </source>
</evidence>
<proteinExistence type="inferred from homology"/>